<gene>
    <name evidence="3" type="primary">ANK1</name>
    <name evidence="3" type="ORF">SNAT2548_LOCUS11119</name>
</gene>
<feature type="domain" description="DUF4116" evidence="2">
    <location>
        <begin position="269"/>
        <end position="303"/>
    </location>
</feature>
<dbReference type="AlphaFoldDB" id="A0A812LES4"/>
<proteinExistence type="predicted"/>
<keyword evidence="4" id="KW-1185">Reference proteome</keyword>
<feature type="compositionally biased region" description="Basic residues" evidence="1">
    <location>
        <begin position="566"/>
        <end position="578"/>
    </location>
</feature>
<feature type="domain" description="DUF4116" evidence="2">
    <location>
        <begin position="305"/>
        <end position="355"/>
    </location>
</feature>
<feature type="compositionally biased region" description="Low complexity" evidence="1">
    <location>
        <begin position="161"/>
        <end position="180"/>
    </location>
</feature>
<evidence type="ECO:0000256" key="1">
    <source>
        <dbReference type="SAM" id="MobiDB-lite"/>
    </source>
</evidence>
<organism evidence="3 4">
    <name type="scientific">Symbiodinium natans</name>
    <dbReference type="NCBI Taxonomy" id="878477"/>
    <lineage>
        <taxon>Eukaryota</taxon>
        <taxon>Sar</taxon>
        <taxon>Alveolata</taxon>
        <taxon>Dinophyceae</taxon>
        <taxon>Suessiales</taxon>
        <taxon>Symbiodiniaceae</taxon>
        <taxon>Symbiodinium</taxon>
    </lineage>
</organism>
<sequence>MEVLVTDAFGLPDDALVSIRYGNTRRQVPLESALSHPLKFPAQLEDLSEPLKIEVLQRIASTHLVLHPHEEHYGIGFKHSESAMGLHVRASGGEPGIARELQPNDSAAAAKHYLEQNGLLKYIQSLLHAVIQDKPQDPFAYMIEQLTAAKSKAEACARVLSRPASAVPSRPSSAARPTSAHIRSRLLQAQLGRSGQTAEEHAASAARVPEEDADSPPVAPAPVAELEEEELIGGVGPREIEGEAEPADEARQRLLEVLRSGAGFEVLVALEDAPAELRADRDIVLKAVESDGAALEYAAEGLRADRDFVLKAVESDGFALAHAAEELRADRDFILKAVRATRADWLLQFASKALQKDEALARRCKEAAGTGLVFTYYRSYQCFQDMRNRFPAAGASVPGGEAYEEVMEKLKEASHGSTATVWFDEQPVFGHAADDGRWTHPSHDCGRDMLPVPPKEGRDAKWNSTVDSRSQSLVSEVGKSYVCWCCRWLREVRRHHERGEVICCAVSNIYDEAWVRKYGAGSSELSDADAPVHDRTKKPLGVGCRWERQALDNMEFPVYAGQEGRKSRKNRKSRKSRQSRAASPGRIPLRQLRSRLLFAWHVIKYNTVPLDHWYSTSILLVFDSLSAADVTLLSKHRPLQSKSAADVHISALQMAVLCLTCASGCTMKSCLHERGKDVDLPRSILRVGMQSQKGPRASSPKHFGRVGISSVSASHAPCVHARFALGSKPLALARTGKIIDAMFCSCSNPHDEEEEWTGGIGPQEIEGEAEPADEAGRSFREAEGELTVLKSSGARASKGRQRLLEYIRRGDGFEVWGALRAAPAELQADRDLVLKAVECFGLALEHAADELKADRDFILKAVESFGPALEHAANELKADRDFLLAAVRATRSDWLLHFASEELREDEALARRCKEAAGTGLVFTYYRSYDCSGEMRDVFPAAGASVPGGEAYEAVMEQLRRAAHGSSSAPGEVQLLGGVEVWKGGLGPNRAQASASGFPTVSPILCRFRFPPLRVSERPLCPGTATVWFDQQLVFGHAADDGRWTHPSHDCGRDMVPVPPEQGREAKWSSTVDSRSQSLAAPEVGKSYVCWCCHWLREVRRHHERGEVICCAAWVRDYGAGSSELSDADAELHGLPKETFKNGRPPGWGEGQIRISNGKSFERKAPVHPRTKKPLGVGCRWERQALDNMEFPVYAFFMQLRSRLLFAWHVIKYNTVPLDHWYSTSILLVFDSLSAADVTLLSKHRPLQSKSAANLHISALRLHRVDDEELPT</sequence>
<protein>
    <submittedName>
        <fullName evidence="3">ANK1 protein</fullName>
    </submittedName>
</protein>
<dbReference type="Proteomes" id="UP000604046">
    <property type="component" value="Unassembled WGS sequence"/>
</dbReference>
<name>A0A812LES4_9DINO</name>
<comment type="caution">
    <text evidence="3">The sequence shown here is derived from an EMBL/GenBank/DDBJ whole genome shotgun (WGS) entry which is preliminary data.</text>
</comment>
<dbReference type="InterPro" id="IPR025197">
    <property type="entry name" value="DUF4116"/>
</dbReference>
<feature type="domain" description="DUF4116" evidence="2">
    <location>
        <begin position="829"/>
        <end position="877"/>
    </location>
</feature>
<evidence type="ECO:0000313" key="3">
    <source>
        <dbReference type="EMBL" id="CAE7242383.1"/>
    </source>
</evidence>
<feature type="region of interest" description="Disordered" evidence="1">
    <location>
        <begin position="561"/>
        <end position="584"/>
    </location>
</feature>
<dbReference type="Pfam" id="PF13475">
    <property type="entry name" value="DUF4116"/>
    <property type="match status" value="3"/>
</dbReference>
<accession>A0A812LES4</accession>
<feature type="region of interest" description="Disordered" evidence="1">
    <location>
        <begin position="161"/>
        <end position="219"/>
    </location>
</feature>
<reference evidence="3" key="1">
    <citation type="submission" date="2021-02" db="EMBL/GenBank/DDBJ databases">
        <authorList>
            <person name="Dougan E. K."/>
            <person name="Rhodes N."/>
            <person name="Thang M."/>
            <person name="Chan C."/>
        </authorList>
    </citation>
    <scope>NUCLEOTIDE SEQUENCE</scope>
</reference>
<dbReference type="EMBL" id="CAJNDS010000971">
    <property type="protein sequence ID" value="CAE7242383.1"/>
    <property type="molecule type" value="Genomic_DNA"/>
</dbReference>
<evidence type="ECO:0000313" key="4">
    <source>
        <dbReference type="Proteomes" id="UP000604046"/>
    </source>
</evidence>
<dbReference type="CDD" id="cd22961">
    <property type="entry name" value="DD_TEX55-like"/>
    <property type="match status" value="1"/>
</dbReference>
<evidence type="ECO:0000259" key="2">
    <source>
        <dbReference type="Pfam" id="PF13475"/>
    </source>
</evidence>